<dbReference type="SUPFAM" id="SSF56112">
    <property type="entry name" value="Protein kinase-like (PK-like)"/>
    <property type="match status" value="1"/>
</dbReference>
<keyword evidence="3" id="KW-1185">Reference proteome</keyword>
<dbReference type="AlphaFoldDB" id="A0A397UCX0"/>
<accession>A0A397UCX0</accession>
<gene>
    <name evidence="2" type="ORF">C2G38_2147236</name>
</gene>
<organism evidence="2 3">
    <name type="scientific">Gigaspora rosea</name>
    <dbReference type="NCBI Taxonomy" id="44941"/>
    <lineage>
        <taxon>Eukaryota</taxon>
        <taxon>Fungi</taxon>
        <taxon>Fungi incertae sedis</taxon>
        <taxon>Mucoromycota</taxon>
        <taxon>Glomeromycotina</taxon>
        <taxon>Glomeromycetes</taxon>
        <taxon>Diversisporales</taxon>
        <taxon>Gigasporaceae</taxon>
        <taxon>Gigaspora</taxon>
    </lineage>
</organism>
<dbReference type="PANTHER" id="PTHR44329:SF214">
    <property type="entry name" value="PROTEIN KINASE DOMAIN-CONTAINING PROTEIN"/>
    <property type="match status" value="1"/>
</dbReference>
<dbReference type="Gene3D" id="1.10.510.10">
    <property type="entry name" value="Transferase(Phosphotransferase) domain 1"/>
    <property type="match status" value="1"/>
</dbReference>
<reference evidence="2 3" key="1">
    <citation type="submission" date="2018-06" db="EMBL/GenBank/DDBJ databases">
        <title>Comparative genomics reveals the genomic features of Rhizophagus irregularis, R. cerebriforme, R. diaphanum and Gigaspora rosea, and their symbiotic lifestyle signature.</title>
        <authorList>
            <person name="Morin E."/>
            <person name="San Clemente H."/>
            <person name="Chen E.C.H."/>
            <person name="De La Providencia I."/>
            <person name="Hainaut M."/>
            <person name="Kuo A."/>
            <person name="Kohler A."/>
            <person name="Murat C."/>
            <person name="Tang N."/>
            <person name="Roy S."/>
            <person name="Loubradou J."/>
            <person name="Henrissat B."/>
            <person name="Grigoriev I.V."/>
            <person name="Corradi N."/>
            <person name="Roux C."/>
            <person name="Martin F.M."/>
        </authorList>
    </citation>
    <scope>NUCLEOTIDE SEQUENCE [LARGE SCALE GENOMIC DNA]</scope>
    <source>
        <strain evidence="2 3">DAOM 194757</strain>
    </source>
</reference>
<evidence type="ECO:0000259" key="1">
    <source>
        <dbReference type="PROSITE" id="PS50011"/>
    </source>
</evidence>
<feature type="domain" description="Protein kinase" evidence="1">
    <location>
        <begin position="1"/>
        <end position="118"/>
    </location>
</feature>
<dbReference type="Pfam" id="PF07714">
    <property type="entry name" value="PK_Tyr_Ser-Thr"/>
    <property type="match status" value="1"/>
</dbReference>
<dbReference type="PROSITE" id="PS50011">
    <property type="entry name" value="PROTEIN_KINASE_DOM"/>
    <property type="match status" value="1"/>
</dbReference>
<dbReference type="InterPro" id="IPR051681">
    <property type="entry name" value="Ser/Thr_Kinases-Pseudokinases"/>
</dbReference>
<dbReference type="STRING" id="44941.A0A397UCX0"/>
<dbReference type="Proteomes" id="UP000266673">
    <property type="component" value="Unassembled WGS sequence"/>
</dbReference>
<sequence>MTSRTSNSEVHGMMPYIDPKCFEFCENKPYKRNKTSDIYSFGVILWEISSGRPPFQSLNIGGVVLAVQIFNGKREEPVEDTPVQYIKLYESCWVLDQNLRPAIETISKNLSDMSTKFIENNTEIKSIEKKKLVITVKRIKNFVGEISQITGLRKYLQSRTVDQTFQELKVTFDEHMKDLSQFQYLDIIEGGITDSDHKISSNISEIFALKNNFERQQNTHHSGQSHISDIISDEFLKIEDYNLPETFRYKVEKRTRKIDGVEFSFKKNTNFS</sequence>
<dbReference type="InterPro" id="IPR001245">
    <property type="entry name" value="Ser-Thr/Tyr_kinase_cat_dom"/>
</dbReference>
<dbReference type="InterPro" id="IPR000719">
    <property type="entry name" value="Prot_kinase_dom"/>
</dbReference>
<name>A0A397UCX0_9GLOM</name>
<proteinExistence type="predicted"/>
<dbReference type="PANTHER" id="PTHR44329">
    <property type="entry name" value="SERINE/THREONINE-PROTEIN KINASE TNNI3K-RELATED"/>
    <property type="match status" value="1"/>
</dbReference>
<protein>
    <recommendedName>
        <fullName evidence="1">Protein kinase domain-containing protein</fullName>
    </recommendedName>
</protein>
<dbReference type="GO" id="GO:0004674">
    <property type="term" value="F:protein serine/threonine kinase activity"/>
    <property type="evidence" value="ECO:0007669"/>
    <property type="project" value="TreeGrafter"/>
</dbReference>
<dbReference type="EMBL" id="QKWP01001551">
    <property type="protein sequence ID" value="RIB08112.1"/>
    <property type="molecule type" value="Genomic_DNA"/>
</dbReference>
<comment type="caution">
    <text evidence="2">The sequence shown here is derived from an EMBL/GenBank/DDBJ whole genome shotgun (WGS) entry which is preliminary data.</text>
</comment>
<evidence type="ECO:0000313" key="3">
    <source>
        <dbReference type="Proteomes" id="UP000266673"/>
    </source>
</evidence>
<dbReference type="InterPro" id="IPR011009">
    <property type="entry name" value="Kinase-like_dom_sf"/>
</dbReference>
<dbReference type="GO" id="GO:0005524">
    <property type="term" value="F:ATP binding"/>
    <property type="evidence" value="ECO:0007669"/>
    <property type="project" value="InterPro"/>
</dbReference>
<evidence type="ECO:0000313" key="2">
    <source>
        <dbReference type="EMBL" id="RIB08112.1"/>
    </source>
</evidence>